<proteinExistence type="predicted"/>
<dbReference type="InterPro" id="IPR013087">
    <property type="entry name" value="Znf_C2H2_type"/>
</dbReference>
<keyword evidence="4 10" id="KW-0863">Zinc-finger</keyword>
<dbReference type="STRING" id="113226.A0A139I5T0"/>
<evidence type="ECO:0000259" key="12">
    <source>
        <dbReference type="PROSITE" id="PS50157"/>
    </source>
</evidence>
<dbReference type="OrthoDB" id="654211at2759"/>
<feature type="region of interest" description="Disordered" evidence="11">
    <location>
        <begin position="715"/>
        <end position="745"/>
    </location>
</feature>
<feature type="compositionally biased region" description="Low complexity" evidence="11">
    <location>
        <begin position="56"/>
        <end position="66"/>
    </location>
</feature>
<evidence type="ECO:0000313" key="13">
    <source>
        <dbReference type="EMBL" id="KXT09999.1"/>
    </source>
</evidence>
<evidence type="ECO:0000256" key="6">
    <source>
        <dbReference type="ARBA" id="ARBA00023015"/>
    </source>
</evidence>
<sequence>MHGLTGHKGKAKANGVSVNGVGVVVHGLSGGSAQDERRTLWVCAEHSRRPPPAARRPPTTHTTPPSVRRRTASPTPKVIPSGSPSLLYHHPTLYTHAALPSTHHPQLNIAKSHSRRNAILDVSIHLNSCRKKSFTQTSHNLMEYAPQTTPPMGHSPFFYYNPEPSPENKQHGHFTPHPHHPHPLPMPLLPSSPEHMMHFQQPPVYHRPQSAASQLYYQHPLPAYAPPPMLTPDASPRQYQRPHYLMQHEAHVLMPVNTECQAYFPATPTLSASASFSSSASTPPSTCGIVPTPVNGQGVFFAKPHMLAYPAVKQGCEDEVFSEVLAAGDWTRPGSPPMTPVFLHNNSVSAASTQSYEIASGAHSAHVSPSPSPVPRSVASEQDVCDPRNLSIGNSASEFTSLPTLCSGDDEEHKLLKGDGQELNVHIAAPAELVNYGGLPTFEPIFELDVEDDFNGMVSYQGPEVNYHGAKRQRLDLEPSFEDDGFSSEESYSDDDLAQGAYSPPSSEFSAPEYSAAAQTKSKRKSSKKEPVQHSAQSTQEQESAPTTTSQSPEEENNNDESAATTPAQTGSVSRRGRKQSLTDDPSKTFVCTLCSRRFRRQEHLKRHYRSLHTHEKPFECSDCGKKFSRSDNLSQHQRTHGAGTMVMGVLSQPSDQHMHQPIESVNGGEAGTVIRPKQEAPYIPQQHQYPPQHRVSPDANELGTMLYDVTAQMAGSSSSSVGYSEGEYSPASDRKPAKKRKRDE</sequence>
<dbReference type="GO" id="GO:0005634">
    <property type="term" value="C:nucleus"/>
    <property type="evidence" value="ECO:0007669"/>
    <property type="project" value="UniProtKB-SubCell"/>
</dbReference>
<dbReference type="GO" id="GO:0000785">
    <property type="term" value="C:chromatin"/>
    <property type="evidence" value="ECO:0007669"/>
    <property type="project" value="TreeGrafter"/>
</dbReference>
<keyword evidence="7" id="KW-0238">DNA-binding</keyword>
<dbReference type="FunFam" id="3.30.160.60:FF:000027">
    <property type="entry name" value="zinc finger protein 3 homolog"/>
    <property type="match status" value="1"/>
</dbReference>
<feature type="compositionally biased region" description="Polar residues" evidence="11">
    <location>
        <begin position="534"/>
        <end position="552"/>
    </location>
</feature>
<evidence type="ECO:0000256" key="9">
    <source>
        <dbReference type="ARBA" id="ARBA00023242"/>
    </source>
</evidence>
<evidence type="ECO:0000256" key="2">
    <source>
        <dbReference type="ARBA" id="ARBA00022723"/>
    </source>
</evidence>
<dbReference type="Gene3D" id="3.30.160.60">
    <property type="entry name" value="Classic Zinc Finger"/>
    <property type="match status" value="2"/>
</dbReference>
<dbReference type="AlphaFoldDB" id="A0A139I5T0"/>
<protein>
    <recommendedName>
        <fullName evidence="12">C2H2-type domain-containing protein</fullName>
    </recommendedName>
</protein>
<feature type="region of interest" description="Disordered" evidence="11">
    <location>
        <begin position="47"/>
        <end position="83"/>
    </location>
</feature>
<feature type="domain" description="C2H2-type" evidence="12">
    <location>
        <begin position="619"/>
        <end position="641"/>
    </location>
</feature>
<evidence type="ECO:0000256" key="3">
    <source>
        <dbReference type="ARBA" id="ARBA00022737"/>
    </source>
</evidence>
<keyword evidence="6" id="KW-0805">Transcription regulation</keyword>
<dbReference type="GO" id="GO:0000978">
    <property type="term" value="F:RNA polymerase II cis-regulatory region sequence-specific DNA binding"/>
    <property type="evidence" value="ECO:0007669"/>
    <property type="project" value="InterPro"/>
</dbReference>
<dbReference type="InterPro" id="IPR036236">
    <property type="entry name" value="Znf_C2H2_sf"/>
</dbReference>
<feature type="compositionally biased region" description="Low complexity" evidence="11">
    <location>
        <begin position="716"/>
        <end position="730"/>
    </location>
</feature>
<reference evidence="13 14" key="1">
    <citation type="submission" date="2015-07" db="EMBL/GenBank/DDBJ databases">
        <title>Comparative genomics of the Sigatoka disease complex on banana suggests a link between parallel evolutionary changes in Pseudocercospora fijiensis and Pseudocercospora eumusae and increased virulence on the banana host.</title>
        <authorList>
            <person name="Chang T.-C."/>
            <person name="Salvucci A."/>
            <person name="Crous P.W."/>
            <person name="Stergiopoulos I."/>
        </authorList>
    </citation>
    <scope>NUCLEOTIDE SEQUENCE [LARGE SCALE GENOMIC DNA]</scope>
    <source>
        <strain evidence="13 14">CBS 116634</strain>
    </source>
</reference>
<evidence type="ECO:0000256" key="10">
    <source>
        <dbReference type="PROSITE-ProRule" id="PRU00042"/>
    </source>
</evidence>
<accession>A0A139I5T0</accession>
<dbReference type="PANTHER" id="PTHR40626">
    <property type="entry name" value="MIP31509P"/>
    <property type="match status" value="1"/>
</dbReference>
<keyword evidence="3" id="KW-0677">Repeat</keyword>
<feature type="region of interest" description="Disordered" evidence="11">
    <location>
        <begin position="480"/>
        <end position="586"/>
    </location>
</feature>
<dbReference type="SMART" id="SM00355">
    <property type="entry name" value="ZnF_C2H2"/>
    <property type="match status" value="2"/>
</dbReference>
<keyword evidence="14" id="KW-1185">Reference proteome</keyword>
<keyword evidence="2" id="KW-0479">Metal-binding</keyword>
<evidence type="ECO:0000256" key="1">
    <source>
        <dbReference type="ARBA" id="ARBA00004123"/>
    </source>
</evidence>
<organism evidence="13 14">
    <name type="scientific">Pseudocercospora musae</name>
    <dbReference type="NCBI Taxonomy" id="113226"/>
    <lineage>
        <taxon>Eukaryota</taxon>
        <taxon>Fungi</taxon>
        <taxon>Dikarya</taxon>
        <taxon>Ascomycota</taxon>
        <taxon>Pezizomycotina</taxon>
        <taxon>Dothideomycetes</taxon>
        <taxon>Dothideomycetidae</taxon>
        <taxon>Mycosphaerellales</taxon>
        <taxon>Mycosphaerellaceae</taxon>
        <taxon>Pseudocercospora</taxon>
    </lineage>
</organism>
<dbReference type="Pfam" id="PF00096">
    <property type="entry name" value="zf-C2H2"/>
    <property type="match status" value="2"/>
</dbReference>
<dbReference type="FunFam" id="3.30.160.60:FF:000141">
    <property type="entry name" value="C2H2 zinc finger protein"/>
    <property type="match status" value="1"/>
</dbReference>
<feature type="compositionally biased region" description="Low complexity" evidence="11">
    <location>
        <begin position="360"/>
        <end position="380"/>
    </location>
</feature>
<dbReference type="InterPro" id="IPR051059">
    <property type="entry name" value="VerF-like"/>
</dbReference>
<evidence type="ECO:0000313" key="14">
    <source>
        <dbReference type="Proteomes" id="UP000073492"/>
    </source>
</evidence>
<feature type="region of interest" description="Disordered" evidence="11">
    <location>
        <begin position="360"/>
        <end position="383"/>
    </location>
</feature>
<dbReference type="SUPFAM" id="SSF57667">
    <property type="entry name" value="beta-beta-alpha zinc fingers"/>
    <property type="match status" value="1"/>
</dbReference>
<dbReference type="PROSITE" id="PS50157">
    <property type="entry name" value="ZINC_FINGER_C2H2_2"/>
    <property type="match status" value="2"/>
</dbReference>
<dbReference type="EMBL" id="LFZO01000292">
    <property type="protein sequence ID" value="KXT09999.1"/>
    <property type="molecule type" value="Genomic_DNA"/>
</dbReference>
<dbReference type="Proteomes" id="UP000073492">
    <property type="component" value="Unassembled WGS sequence"/>
</dbReference>
<evidence type="ECO:0000256" key="5">
    <source>
        <dbReference type="ARBA" id="ARBA00022833"/>
    </source>
</evidence>
<keyword evidence="8" id="KW-0804">Transcription</keyword>
<dbReference type="PROSITE" id="PS00028">
    <property type="entry name" value="ZINC_FINGER_C2H2_1"/>
    <property type="match status" value="2"/>
</dbReference>
<dbReference type="GO" id="GO:0008270">
    <property type="term" value="F:zinc ion binding"/>
    <property type="evidence" value="ECO:0007669"/>
    <property type="project" value="UniProtKB-KW"/>
</dbReference>
<evidence type="ECO:0000256" key="4">
    <source>
        <dbReference type="ARBA" id="ARBA00022771"/>
    </source>
</evidence>
<keyword evidence="9" id="KW-0539">Nucleus</keyword>
<comment type="subcellular location">
    <subcellularLocation>
        <location evidence="1">Nucleus</location>
    </subcellularLocation>
</comment>
<gene>
    <name evidence="13" type="ORF">AC579_3978</name>
</gene>
<keyword evidence="5" id="KW-0862">Zinc</keyword>
<evidence type="ECO:0000256" key="7">
    <source>
        <dbReference type="ARBA" id="ARBA00023125"/>
    </source>
</evidence>
<evidence type="ECO:0000256" key="11">
    <source>
        <dbReference type="SAM" id="MobiDB-lite"/>
    </source>
</evidence>
<evidence type="ECO:0000256" key="8">
    <source>
        <dbReference type="ARBA" id="ARBA00023163"/>
    </source>
</evidence>
<dbReference type="PANTHER" id="PTHR40626:SF11">
    <property type="entry name" value="ZINC FINGER PROTEIN YPR022C"/>
    <property type="match status" value="1"/>
</dbReference>
<feature type="compositionally biased region" description="Polar residues" evidence="11">
    <location>
        <begin position="560"/>
        <end position="573"/>
    </location>
</feature>
<feature type="domain" description="C2H2-type" evidence="12">
    <location>
        <begin position="590"/>
        <end position="618"/>
    </location>
</feature>
<comment type="caution">
    <text evidence="13">The sequence shown here is derived from an EMBL/GenBank/DDBJ whole genome shotgun (WGS) entry which is preliminary data.</text>
</comment>
<dbReference type="GO" id="GO:0000981">
    <property type="term" value="F:DNA-binding transcription factor activity, RNA polymerase II-specific"/>
    <property type="evidence" value="ECO:0007669"/>
    <property type="project" value="InterPro"/>
</dbReference>
<name>A0A139I5T0_9PEZI</name>
<feature type="compositionally biased region" description="Acidic residues" evidence="11">
    <location>
        <begin position="480"/>
        <end position="497"/>
    </location>
</feature>